<feature type="transmembrane region" description="Helical" evidence="2">
    <location>
        <begin position="288"/>
        <end position="311"/>
    </location>
</feature>
<evidence type="ECO:0000259" key="3">
    <source>
        <dbReference type="Pfam" id="PF20153"/>
    </source>
</evidence>
<dbReference type="InterPro" id="IPR045338">
    <property type="entry name" value="DUF6535"/>
</dbReference>
<evidence type="ECO:0000256" key="1">
    <source>
        <dbReference type="SAM" id="MobiDB-lite"/>
    </source>
</evidence>
<accession>A0A0C3C2P7</accession>
<organism evidence="4 5">
    <name type="scientific">Hebeloma cylindrosporum</name>
    <dbReference type="NCBI Taxonomy" id="76867"/>
    <lineage>
        <taxon>Eukaryota</taxon>
        <taxon>Fungi</taxon>
        <taxon>Dikarya</taxon>
        <taxon>Basidiomycota</taxon>
        <taxon>Agaricomycotina</taxon>
        <taxon>Agaricomycetes</taxon>
        <taxon>Agaricomycetidae</taxon>
        <taxon>Agaricales</taxon>
        <taxon>Agaricineae</taxon>
        <taxon>Hymenogastraceae</taxon>
        <taxon>Hebeloma</taxon>
    </lineage>
</organism>
<feature type="transmembrane region" description="Helical" evidence="2">
    <location>
        <begin position="233"/>
        <end position="255"/>
    </location>
</feature>
<protein>
    <recommendedName>
        <fullName evidence="3">DUF6535 domain-containing protein</fullName>
    </recommendedName>
</protein>
<gene>
    <name evidence="4" type="ORF">M413DRAFT_30090</name>
</gene>
<proteinExistence type="predicted"/>
<dbReference type="OrthoDB" id="2756178at2759"/>
<keyword evidence="2" id="KW-0812">Transmembrane</keyword>
<dbReference type="Pfam" id="PF20153">
    <property type="entry name" value="DUF6535"/>
    <property type="match status" value="1"/>
</dbReference>
<reference evidence="5" key="2">
    <citation type="submission" date="2015-01" db="EMBL/GenBank/DDBJ databases">
        <title>Evolutionary Origins and Diversification of the Mycorrhizal Mutualists.</title>
        <authorList>
            <consortium name="DOE Joint Genome Institute"/>
            <consortium name="Mycorrhizal Genomics Consortium"/>
            <person name="Kohler A."/>
            <person name="Kuo A."/>
            <person name="Nagy L.G."/>
            <person name="Floudas D."/>
            <person name="Copeland A."/>
            <person name="Barry K.W."/>
            <person name="Cichocki N."/>
            <person name="Veneault-Fourrey C."/>
            <person name="LaButti K."/>
            <person name="Lindquist E.A."/>
            <person name="Lipzen A."/>
            <person name="Lundell T."/>
            <person name="Morin E."/>
            <person name="Murat C."/>
            <person name="Riley R."/>
            <person name="Ohm R."/>
            <person name="Sun H."/>
            <person name="Tunlid A."/>
            <person name="Henrissat B."/>
            <person name="Grigoriev I.V."/>
            <person name="Hibbett D.S."/>
            <person name="Martin F."/>
        </authorList>
    </citation>
    <scope>NUCLEOTIDE SEQUENCE [LARGE SCALE GENOMIC DNA]</scope>
    <source>
        <strain evidence="5">h7</strain>
    </source>
</reference>
<reference evidence="4 5" key="1">
    <citation type="submission" date="2014-04" db="EMBL/GenBank/DDBJ databases">
        <authorList>
            <consortium name="DOE Joint Genome Institute"/>
            <person name="Kuo A."/>
            <person name="Gay G."/>
            <person name="Dore J."/>
            <person name="Kohler A."/>
            <person name="Nagy L.G."/>
            <person name="Floudas D."/>
            <person name="Copeland A."/>
            <person name="Barry K.W."/>
            <person name="Cichocki N."/>
            <person name="Veneault-Fourrey C."/>
            <person name="LaButti K."/>
            <person name="Lindquist E.A."/>
            <person name="Lipzen A."/>
            <person name="Lundell T."/>
            <person name="Morin E."/>
            <person name="Murat C."/>
            <person name="Sun H."/>
            <person name="Tunlid A."/>
            <person name="Henrissat B."/>
            <person name="Grigoriev I.V."/>
            <person name="Hibbett D.S."/>
            <person name="Martin F."/>
            <person name="Nordberg H.P."/>
            <person name="Cantor M.N."/>
            <person name="Hua S.X."/>
        </authorList>
    </citation>
    <scope>NUCLEOTIDE SEQUENCE [LARGE SCALE GENOMIC DNA]</scope>
    <source>
        <strain evidence="5">h7</strain>
    </source>
</reference>
<keyword evidence="5" id="KW-1185">Reference proteome</keyword>
<name>A0A0C3C2P7_HEBCY</name>
<dbReference type="STRING" id="686832.A0A0C3C2P7"/>
<feature type="region of interest" description="Disordered" evidence="1">
    <location>
        <begin position="49"/>
        <end position="98"/>
    </location>
</feature>
<dbReference type="Proteomes" id="UP000053424">
    <property type="component" value="Unassembled WGS sequence"/>
</dbReference>
<keyword evidence="2" id="KW-1133">Transmembrane helix</keyword>
<evidence type="ECO:0000313" key="4">
    <source>
        <dbReference type="EMBL" id="KIM38544.1"/>
    </source>
</evidence>
<dbReference type="EMBL" id="KN831790">
    <property type="protein sequence ID" value="KIM38544.1"/>
    <property type="molecule type" value="Genomic_DNA"/>
</dbReference>
<feature type="domain" description="DUF6535" evidence="3">
    <location>
        <begin position="139"/>
        <end position="313"/>
    </location>
</feature>
<feature type="transmembrane region" description="Helical" evidence="2">
    <location>
        <begin position="318"/>
        <end position="346"/>
    </location>
</feature>
<dbReference type="AlphaFoldDB" id="A0A0C3C2P7"/>
<sequence>MTDADNPMRQAGSSGRPWFSRWPSFPHAHPWMMSIELDRRPTRLDSQVTKVDIDEDDGHVYSSRHGSSEKLPRFSFNQASSIPDNPYNPAPRRQSRIPNLKGTSPLPGSQLEFQEQFGDIPWHCGEPHRYGVPKKGDSWTKCHKLTEKYDNEMCDAWKEEVDKLLIFAGLFSATVTAFTVESYKWLQEDSEAVSAQLLAFMAAQAASSDNPLPSNLIPAPFAVQSSDVRINAAWFLSLTLGLTTVLIGILCLQWLREYQRDAALPHKDAVALRQMRYEGLLHWRVPEILSILPILLQSSLILFFVGLLDLLWNRHIIVAALVSAAVGIVMLFLAATTALPAIQHAFTKDKHLRVHQCPYKSPQSWLFYRMGHTLFWIFNSFDLPWSKFDSPRFHRLLKSAGDLNWMTFDMRWRQFRDAEEIVRGTANKFKDSDDIVHGVQWINTTFTQSVEAVYPLLHGLADLEISASATTISGFYLDGQLENATLRVMLDDRFSPTEHQKRDILAAYYLHLHQDTHPVLKATYIESVIRILNSQEVPQPFYDWLSQILQDLAATSPSSVDSNSSLSLLNPEICIQVLLCVKNILPRKHGLQILDVVVAWSLLHRLLAPSLLSVHEDRVTAVNLNVNHLKLACGMFQDFEKWISNAKEIERWERVKLCAEGMMTIFSPSLDVSALEDLCPDISKALSLLQALEVNVTSLGGPSAILSRERWWLDYWETYNEQDWERLLGSFQILIHGTGEA</sequence>
<evidence type="ECO:0000256" key="2">
    <source>
        <dbReference type="SAM" id="Phobius"/>
    </source>
</evidence>
<keyword evidence="2" id="KW-0472">Membrane</keyword>
<evidence type="ECO:0000313" key="5">
    <source>
        <dbReference type="Proteomes" id="UP000053424"/>
    </source>
</evidence>
<dbReference type="HOGENOM" id="CLU_022196_0_0_1"/>